<dbReference type="Proteomes" id="UP001497623">
    <property type="component" value="Unassembled WGS sequence"/>
</dbReference>
<sequence length="1384" mass="158843">MKDLNRTSTYHSQLTLNGIPMKDLNRTSTYHSQLTLNGIPMKDLNRTSTYHSQLTLNGIPMKDLNRTSTYHSQLTLNGIPMKDLNRTSTYHSQLTLNGLPMKDLNRTSTYHSQLTLNGIPMKDLNHTSTYHSQLTLNGIPMKDLNHTSTYHSQLTLNGILTKDINCTSTYNEIFILEFYYFNPRTQRSNYVANTFIKQNYIENHLPKHIKSNFSTNLNNINVTLNPEGNDGKAVLEKHLEPIQPYWSYDHSKLHPNNNKYTQRDQESIHAYGPYTDYSKLHPNNDKYAKSPGSAVQHSKLVVLMCTVVMFLGPTISAGASASVIAPLFKDNDLNKFKVIYTLNTVVQPALLEVYQLYKRFDDTKNIKDHLINDLHMSVHSYRDKFDRTMRDVIENTDNSGKDYDISLLVKCLRVLSRQYEPRCENRWRDTDQLEFRCQKLVDKRNETFHSFSGITIPEMRNEINAIENLLKEMLMSLEARYPRESRKINKLKTETLDKISYIRKHPLGNSDIKTYILQLLKYRIPSYKTKCKRWEKLKILDFLLGSSTFHDIRLLYTETIVEKSHKLARNTPVNCKDILNLATPFTILLIDSEAGGGKTTLFRYVINDWGEGGTMMSTTDYDFIFPMAFRDPNTNCVKDLICNLVSSVGTIMDPEYINNCITDPSLKIMFFCDGFDEKNANSLQLFNEICELNKKYSHIRVIVTTRPESVREFYHSHSRTHPIEHLKLLGIHESKRGDFLVKYHDEMIAAGISTQSSGELLQFYSSCSDRHKELYRLPINLVILAYLWGQDPAKAQKIKSAAGLYTELVEILNKKLISRILESHPDVLINLKGDMDTLKDHIESFKDKVYNESLTAVRFDRIFIDDNGVRNLRKFCTDKALPFLEMKGAYLLSKLEWETVNDLKEVLELPHKGFLDYFSAKCIESKLMHMSNNEKDKTLPKCQKLVHMPENRVKKIILDNHNEEERNLPKYQNILQLLGGILALKDVNLVEQHGQDIIDLLIETGVSNNSQWMDIYMDLNVNPTAAEKFGKLIAPHLKIDDLNIKNGDVEVLSNLLQYCDIKKVTFYISGNVMPAQLPALLNVLTDKNCKVTIKKITEAQVHFWDTLIRLNDQININEVTFDISGPVMPAQLPALLNVLADKKCKVTINITTEAQVHIWKTALELTNQINLNEVTVTFDISGTVMPAQLPALLNVLTDKQCKVTIKITTEAQVHFWYNLIGVNDQMNIYQVTFDISGPVMPTQLPALLNVLTDKNCKVTIKEIKEDQHKLWNSAIAQNNKIIIKKVESDINITKHDNMLPFLSQLKSIGDPLDSECRLNPSWRDLHPAPDMRQCDMSTLWTAVTNISKIPTSVKYLYLAVLRDEVTHQALDPGYADIKQHCTGL</sequence>
<evidence type="ECO:0000313" key="3">
    <source>
        <dbReference type="Proteomes" id="UP001497623"/>
    </source>
</evidence>
<gene>
    <name evidence="2" type="ORF">MNOR_LOCUS23719</name>
</gene>
<reference evidence="2 3" key="1">
    <citation type="submission" date="2024-05" db="EMBL/GenBank/DDBJ databases">
        <authorList>
            <person name="Wallberg A."/>
        </authorList>
    </citation>
    <scope>NUCLEOTIDE SEQUENCE [LARGE SCALE GENOMIC DNA]</scope>
</reference>
<organism evidence="2 3">
    <name type="scientific">Meganyctiphanes norvegica</name>
    <name type="common">Northern krill</name>
    <name type="synonym">Thysanopoda norvegica</name>
    <dbReference type="NCBI Taxonomy" id="48144"/>
    <lineage>
        <taxon>Eukaryota</taxon>
        <taxon>Metazoa</taxon>
        <taxon>Ecdysozoa</taxon>
        <taxon>Arthropoda</taxon>
        <taxon>Crustacea</taxon>
        <taxon>Multicrustacea</taxon>
        <taxon>Malacostraca</taxon>
        <taxon>Eumalacostraca</taxon>
        <taxon>Eucarida</taxon>
        <taxon>Euphausiacea</taxon>
        <taxon>Euphausiidae</taxon>
        <taxon>Meganyctiphanes</taxon>
    </lineage>
</organism>
<dbReference type="Pfam" id="PF05729">
    <property type="entry name" value="NACHT"/>
    <property type="match status" value="1"/>
</dbReference>
<dbReference type="PANTHER" id="PTHR46312">
    <property type="entry name" value="NACHT DOMAIN-CONTAINING PROTEIN"/>
    <property type="match status" value="1"/>
</dbReference>
<evidence type="ECO:0000259" key="1">
    <source>
        <dbReference type="PROSITE" id="PS50837"/>
    </source>
</evidence>
<feature type="domain" description="NACHT" evidence="1">
    <location>
        <begin position="586"/>
        <end position="712"/>
    </location>
</feature>
<dbReference type="InterPro" id="IPR027417">
    <property type="entry name" value="P-loop_NTPase"/>
</dbReference>
<dbReference type="SUPFAM" id="SSF52540">
    <property type="entry name" value="P-loop containing nucleoside triphosphate hydrolases"/>
    <property type="match status" value="1"/>
</dbReference>
<proteinExistence type="predicted"/>
<feature type="non-terminal residue" evidence="2">
    <location>
        <position position="1384"/>
    </location>
</feature>
<protein>
    <recommendedName>
        <fullName evidence="1">NACHT domain-containing protein</fullName>
    </recommendedName>
</protein>
<keyword evidence="3" id="KW-1185">Reference proteome</keyword>
<dbReference type="EMBL" id="CAXKWB010021172">
    <property type="protein sequence ID" value="CAL4123022.1"/>
    <property type="molecule type" value="Genomic_DNA"/>
</dbReference>
<evidence type="ECO:0000313" key="2">
    <source>
        <dbReference type="EMBL" id="CAL4123022.1"/>
    </source>
</evidence>
<comment type="caution">
    <text evidence="2">The sequence shown here is derived from an EMBL/GenBank/DDBJ whole genome shotgun (WGS) entry which is preliminary data.</text>
</comment>
<accession>A0AAV2RI02</accession>
<dbReference type="InterPro" id="IPR007111">
    <property type="entry name" value="NACHT_NTPase"/>
</dbReference>
<name>A0AAV2RI02_MEGNR</name>
<dbReference type="PROSITE" id="PS50837">
    <property type="entry name" value="NACHT"/>
    <property type="match status" value="1"/>
</dbReference>
<dbReference type="Gene3D" id="3.40.50.300">
    <property type="entry name" value="P-loop containing nucleotide triphosphate hydrolases"/>
    <property type="match status" value="1"/>
</dbReference>
<dbReference type="PANTHER" id="PTHR46312:SF2">
    <property type="entry name" value="NUCLEOTIDE-BINDING OLIGOMERIZATION DOMAIN-CONTAINING PROTEIN 2-LIKE"/>
    <property type="match status" value="1"/>
</dbReference>